<name>A0AAE1URW5_9SOLA</name>
<reference evidence="2" key="1">
    <citation type="submission" date="2023-12" db="EMBL/GenBank/DDBJ databases">
        <title>Genome assembly of Anisodus tanguticus.</title>
        <authorList>
            <person name="Wang Y.-J."/>
        </authorList>
    </citation>
    <scope>NUCLEOTIDE SEQUENCE</scope>
    <source>
        <strain evidence="2">KB-2021</strain>
        <tissue evidence="2">Leaf</tissue>
    </source>
</reference>
<evidence type="ECO:0000313" key="2">
    <source>
        <dbReference type="EMBL" id="KAK4342338.1"/>
    </source>
</evidence>
<feature type="region of interest" description="Disordered" evidence="1">
    <location>
        <begin position="77"/>
        <end position="103"/>
    </location>
</feature>
<gene>
    <name evidence="2" type="ORF">RND71_038154</name>
</gene>
<sequence>MDHVNLDEFIDDCVVSGNCLPENLAYGKFNLTENAPTEPQAKEDVQAPVIAENKAAGRPSEPCFNSSKAFTGSIIEHTSDVNSREQSVSRNSKPASRFKMQRK</sequence>
<dbReference type="AlphaFoldDB" id="A0AAE1URW5"/>
<dbReference type="Proteomes" id="UP001291623">
    <property type="component" value="Unassembled WGS sequence"/>
</dbReference>
<evidence type="ECO:0000256" key="1">
    <source>
        <dbReference type="SAM" id="MobiDB-lite"/>
    </source>
</evidence>
<protein>
    <submittedName>
        <fullName evidence="2">Uncharacterized protein</fullName>
    </submittedName>
</protein>
<feature type="compositionally biased region" description="Polar residues" evidence="1">
    <location>
        <begin position="84"/>
        <end position="94"/>
    </location>
</feature>
<keyword evidence="3" id="KW-1185">Reference proteome</keyword>
<accession>A0AAE1URW5</accession>
<evidence type="ECO:0000313" key="3">
    <source>
        <dbReference type="Proteomes" id="UP001291623"/>
    </source>
</evidence>
<proteinExistence type="predicted"/>
<organism evidence="2 3">
    <name type="scientific">Anisodus tanguticus</name>
    <dbReference type="NCBI Taxonomy" id="243964"/>
    <lineage>
        <taxon>Eukaryota</taxon>
        <taxon>Viridiplantae</taxon>
        <taxon>Streptophyta</taxon>
        <taxon>Embryophyta</taxon>
        <taxon>Tracheophyta</taxon>
        <taxon>Spermatophyta</taxon>
        <taxon>Magnoliopsida</taxon>
        <taxon>eudicotyledons</taxon>
        <taxon>Gunneridae</taxon>
        <taxon>Pentapetalae</taxon>
        <taxon>asterids</taxon>
        <taxon>lamiids</taxon>
        <taxon>Solanales</taxon>
        <taxon>Solanaceae</taxon>
        <taxon>Solanoideae</taxon>
        <taxon>Hyoscyameae</taxon>
        <taxon>Anisodus</taxon>
    </lineage>
</organism>
<comment type="caution">
    <text evidence="2">The sequence shown here is derived from an EMBL/GenBank/DDBJ whole genome shotgun (WGS) entry which is preliminary data.</text>
</comment>
<dbReference type="EMBL" id="JAVYJV010000021">
    <property type="protein sequence ID" value="KAK4342338.1"/>
    <property type="molecule type" value="Genomic_DNA"/>
</dbReference>